<feature type="transmembrane region" description="Helical" evidence="7">
    <location>
        <begin position="612"/>
        <end position="631"/>
    </location>
</feature>
<keyword evidence="2" id="KW-0645">Protease</keyword>
<evidence type="ECO:0000313" key="9">
    <source>
        <dbReference type="EMBL" id="MBB4936095.1"/>
    </source>
</evidence>
<evidence type="ECO:0000256" key="3">
    <source>
        <dbReference type="ARBA" id="ARBA00022723"/>
    </source>
</evidence>
<feature type="transmembrane region" description="Helical" evidence="7">
    <location>
        <begin position="383"/>
        <end position="400"/>
    </location>
</feature>
<feature type="transmembrane region" description="Helical" evidence="7">
    <location>
        <begin position="449"/>
        <end position="473"/>
    </location>
</feature>
<reference evidence="9 10" key="1">
    <citation type="submission" date="2020-08" db="EMBL/GenBank/DDBJ databases">
        <title>Sequencing the genomes of 1000 actinobacteria strains.</title>
        <authorList>
            <person name="Klenk H.-P."/>
        </authorList>
    </citation>
    <scope>NUCLEOTIDE SEQUENCE [LARGE SCALE GENOMIC DNA]</scope>
    <source>
        <strain evidence="9 10">DSM 43023</strain>
    </source>
</reference>
<accession>A0A7W7RQ37</accession>
<keyword evidence="7" id="KW-0812">Transmembrane</keyword>
<dbReference type="GO" id="GO:0004222">
    <property type="term" value="F:metalloendopeptidase activity"/>
    <property type="evidence" value="ECO:0007669"/>
    <property type="project" value="InterPro"/>
</dbReference>
<dbReference type="AlphaFoldDB" id="A0A7W7RQ37"/>
<dbReference type="Proteomes" id="UP000534286">
    <property type="component" value="Unassembled WGS sequence"/>
</dbReference>
<evidence type="ECO:0000256" key="2">
    <source>
        <dbReference type="ARBA" id="ARBA00022670"/>
    </source>
</evidence>
<evidence type="ECO:0000256" key="1">
    <source>
        <dbReference type="ARBA" id="ARBA00001947"/>
    </source>
</evidence>
<feature type="transmembrane region" description="Helical" evidence="7">
    <location>
        <begin position="76"/>
        <end position="95"/>
    </location>
</feature>
<keyword evidence="5" id="KW-0862">Zinc</keyword>
<dbReference type="RefSeq" id="WP_184752436.1">
    <property type="nucleotide sequence ID" value="NZ_BAABEK010000002.1"/>
</dbReference>
<keyword evidence="7" id="KW-1133">Transmembrane helix</keyword>
<feature type="transmembrane region" description="Helical" evidence="7">
    <location>
        <begin position="237"/>
        <end position="255"/>
    </location>
</feature>
<evidence type="ECO:0000256" key="5">
    <source>
        <dbReference type="ARBA" id="ARBA00022833"/>
    </source>
</evidence>
<evidence type="ECO:0000256" key="7">
    <source>
        <dbReference type="SAM" id="Phobius"/>
    </source>
</evidence>
<name>A0A7W7RQ37_9ACTN</name>
<dbReference type="Gene3D" id="3.30.2010.10">
    <property type="entry name" value="Metalloproteases ('zincins'), catalytic domain"/>
    <property type="match status" value="1"/>
</dbReference>
<feature type="domain" description="Peptidase M48" evidence="8">
    <location>
        <begin position="145"/>
        <end position="316"/>
    </location>
</feature>
<feature type="transmembrane region" description="Helical" evidence="7">
    <location>
        <begin position="509"/>
        <end position="527"/>
    </location>
</feature>
<keyword evidence="6" id="KW-0482">Metalloprotease</keyword>
<sequence length="681" mass="72726">MNGRIPSATASAFVLLISLAFATTAIYRPGVFDLLSTHGSEVPAKVREACLLAALKGRDDPACEVMSRAADQDLRLGTLLCFATLILLTGLQYWFGPAWRIRRRRLRPVVGEVHDELRRMSEEVLGGRRVVFLLDVLNPAVAGLAFGRAGHRYVVISRGTWMLFERDRALFRAVVLHELAHVRNRDLDITAVTMAMWRSYAAVILVPGLLAAVNGVLSEQAPFLRSEQMPFGSSVVLSWLFAAQIAGLAVLSWLTRSVVLQSRELTADARVLSWQEDATPLRRLFEEAPAPRRWPVSLRVRTHPHLAVRRAALDEQAPLVRQGFVFPLALGGCFSLTMDPATSLTAQGRTNTLPWPAEVFALLLAVALGLRALRAVGAESDAVHVPLGLAVGLAGGWVLAPSRMTDHALAPFPVPVQLAGLVVLAVAGLLLGVWVRWVARVWAPRVHGLWSALAPLLLIAAVVTLSARTFYGIQTDIIIAHIQKYPAVADPLAHVLISAQIVLDTRLSLGVQLLIAIVLLMLAPMAVRLATLGERRPPMPRRNGRIALALGCGAAAAMITAMVSGTVNGYVFQSPGTTLSGFVAAGAAFGAALAAGVAGLSGTSPVAKGMVAGLAAAVLYALVLELVVLPLRAALPWIIHMIILERMLEAGLIAGLATALLSRLLPVRRELGSGVGVPIRG</sequence>
<organism evidence="9 10">
    <name type="scientific">Streptosporangium album</name>
    <dbReference type="NCBI Taxonomy" id="47479"/>
    <lineage>
        <taxon>Bacteria</taxon>
        <taxon>Bacillati</taxon>
        <taxon>Actinomycetota</taxon>
        <taxon>Actinomycetes</taxon>
        <taxon>Streptosporangiales</taxon>
        <taxon>Streptosporangiaceae</taxon>
        <taxon>Streptosporangium</taxon>
    </lineage>
</organism>
<feature type="transmembrane region" description="Helical" evidence="7">
    <location>
        <begin position="637"/>
        <end position="661"/>
    </location>
</feature>
<comment type="cofactor">
    <cofactor evidence="1">
        <name>Zn(2+)</name>
        <dbReference type="ChEBI" id="CHEBI:29105"/>
    </cofactor>
</comment>
<dbReference type="GO" id="GO:0006508">
    <property type="term" value="P:proteolysis"/>
    <property type="evidence" value="ECO:0007669"/>
    <property type="project" value="UniProtKB-KW"/>
</dbReference>
<comment type="caution">
    <text evidence="9">The sequence shown here is derived from an EMBL/GenBank/DDBJ whole genome shotgun (WGS) entry which is preliminary data.</text>
</comment>
<feature type="transmembrane region" description="Helical" evidence="7">
    <location>
        <begin position="547"/>
        <end position="567"/>
    </location>
</feature>
<dbReference type="InterPro" id="IPR001915">
    <property type="entry name" value="Peptidase_M48"/>
</dbReference>
<dbReference type="GO" id="GO:0046872">
    <property type="term" value="F:metal ion binding"/>
    <property type="evidence" value="ECO:0007669"/>
    <property type="project" value="UniProtKB-KW"/>
</dbReference>
<keyword evidence="7" id="KW-0472">Membrane</keyword>
<keyword evidence="4" id="KW-0378">Hydrolase</keyword>
<evidence type="ECO:0000256" key="4">
    <source>
        <dbReference type="ARBA" id="ARBA00022801"/>
    </source>
</evidence>
<feature type="transmembrane region" description="Helical" evidence="7">
    <location>
        <begin position="199"/>
        <end position="217"/>
    </location>
</feature>
<dbReference type="EMBL" id="JACHJU010000001">
    <property type="protein sequence ID" value="MBB4936095.1"/>
    <property type="molecule type" value="Genomic_DNA"/>
</dbReference>
<evidence type="ECO:0000313" key="10">
    <source>
        <dbReference type="Proteomes" id="UP000534286"/>
    </source>
</evidence>
<keyword evidence="10" id="KW-1185">Reference proteome</keyword>
<feature type="transmembrane region" description="Helical" evidence="7">
    <location>
        <begin position="579"/>
        <end position="600"/>
    </location>
</feature>
<evidence type="ECO:0000259" key="8">
    <source>
        <dbReference type="Pfam" id="PF01435"/>
    </source>
</evidence>
<proteinExistence type="predicted"/>
<feature type="transmembrane region" description="Helical" evidence="7">
    <location>
        <begin position="412"/>
        <end position="437"/>
    </location>
</feature>
<dbReference type="Pfam" id="PF01435">
    <property type="entry name" value="Peptidase_M48"/>
    <property type="match status" value="1"/>
</dbReference>
<feature type="transmembrane region" description="Helical" evidence="7">
    <location>
        <begin position="359"/>
        <end position="377"/>
    </location>
</feature>
<protein>
    <recommendedName>
        <fullName evidence="8">Peptidase M48 domain-containing protein</fullName>
    </recommendedName>
</protein>
<keyword evidence="3" id="KW-0479">Metal-binding</keyword>
<evidence type="ECO:0000256" key="6">
    <source>
        <dbReference type="ARBA" id="ARBA00023049"/>
    </source>
</evidence>
<gene>
    <name evidence="9" type="ORF">FHR32_000400</name>
</gene>